<keyword evidence="1" id="KW-0812">Transmembrane</keyword>
<evidence type="ECO:0000313" key="2">
    <source>
        <dbReference type="EMBL" id="UYP48398.1"/>
    </source>
</evidence>
<evidence type="ECO:0000313" key="3">
    <source>
        <dbReference type="Proteomes" id="UP001208689"/>
    </source>
</evidence>
<name>A0ABY6HXZ2_9ARCH</name>
<reference evidence="2" key="1">
    <citation type="submission" date="2022-09" db="EMBL/GenBank/DDBJ databases">
        <title>Actin cytoskeleton and complex cell architecture in an #Asgard archaeon.</title>
        <authorList>
            <person name="Ponce Toledo R.I."/>
            <person name="Schleper C."/>
            <person name="Rodrigues Oliveira T."/>
            <person name="Wollweber F."/>
            <person name="Xu J."/>
            <person name="Rittmann S."/>
            <person name="Klingl A."/>
            <person name="Pilhofer M."/>
        </authorList>
    </citation>
    <scope>NUCLEOTIDE SEQUENCE</scope>
    <source>
        <strain evidence="2">B-35</strain>
    </source>
</reference>
<keyword evidence="1" id="KW-0472">Membrane</keyword>
<proteinExistence type="predicted"/>
<keyword evidence="3" id="KW-1185">Reference proteome</keyword>
<feature type="transmembrane region" description="Helical" evidence="1">
    <location>
        <begin position="203"/>
        <end position="224"/>
    </location>
</feature>
<gene>
    <name evidence="2" type="ORF">NEF87_004683</name>
</gene>
<dbReference type="Proteomes" id="UP001208689">
    <property type="component" value="Chromosome"/>
</dbReference>
<protein>
    <recommendedName>
        <fullName evidence="4">Glycerophosphoryl diester phosphodiesterase membrane domain-containing protein</fullName>
    </recommendedName>
</protein>
<accession>A0ABY6HXZ2</accession>
<feature type="transmembrane region" description="Helical" evidence="1">
    <location>
        <begin position="69"/>
        <end position="93"/>
    </location>
</feature>
<feature type="transmembrane region" description="Helical" evidence="1">
    <location>
        <begin position="36"/>
        <end position="63"/>
    </location>
</feature>
<evidence type="ECO:0008006" key="4">
    <source>
        <dbReference type="Google" id="ProtNLM"/>
    </source>
</evidence>
<feature type="transmembrane region" description="Helical" evidence="1">
    <location>
        <begin position="244"/>
        <end position="269"/>
    </location>
</feature>
<feature type="transmembrane region" description="Helical" evidence="1">
    <location>
        <begin position="157"/>
        <end position="183"/>
    </location>
</feature>
<dbReference type="EMBL" id="CP104013">
    <property type="protein sequence ID" value="UYP48398.1"/>
    <property type="molecule type" value="Genomic_DNA"/>
</dbReference>
<evidence type="ECO:0000256" key="1">
    <source>
        <dbReference type="SAM" id="Phobius"/>
    </source>
</evidence>
<keyword evidence="1" id="KW-1133">Transmembrane helix</keyword>
<organism evidence="2 3">
    <name type="scientific">Candidatus Lokiarchaeum ossiferum</name>
    <dbReference type="NCBI Taxonomy" id="2951803"/>
    <lineage>
        <taxon>Archaea</taxon>
        <taxon>Promethearchaeati</taxon>
        <taxon>Promethearchaeota</taxon>
        <taxon>Promethearchaeia</taxon>
        <taxon>Promethearchaeales</taxon>
        <taxon>Promethearchaeaceae</taxon>
        <taxon>Candidatus Lokiarchaeum</taxon>
    </lineage>
</organism>
<sequence length="288" mass="32662">MDANIEQNSDKISSKEILSLSFELLRDYFKPLTGTFMIAFLASIIVWILSFLLSGSLGILLYSDSFYSFNYLLSGLITFASILPGFFVLFSFIGSGFGMTSEILTGGDYFVELKSSFSYFKKHWSGYSGFAMIFILISILISLIIPDSWYFSGRIVHAVLAFVITSIAELLTISILGFAPVALSQDNSFIKSISISLKIFRKYGWSIIKAVALLILPIEIFSFLYGDVVVLFLQPNIWAEIYFFSWFVLLLGLFFIYLPLLIIHLTILYQRFMKPVKEMENTLGNTKK</sequence>
<feature type="transmembrane region" description="Helical" evidence="1">
    <location>
        <begin position="124"/>
        <end position="145"/>
    </location>
</feature>